<dbReference type="Proteomes" id="UP000222916">
    <property type="component" value="Chromosome"/>
</dbReference>
<dbReference type="RefSeq" id="WP_017412215.1">
    <property type="nucleotide sequence ID" value="NZ_ARYZ02000010.1"/>
</dbReference>
<evidence type="ECO:0000313" key="5">
    <source>
        <dbReference type="EMBL" id="ATP09620.1"/>
    </source>
</evidence>
<dbReference type="Gene3D" id="3.40.190.10">
    <property type="entry name" value="Periplasmic binding protein-like II"/>
    <property type="match status" value="2"/>
</dbReference>
<evidence type="ECO:0000256" key="3">
    <source>
        <dbReference type="SAM" id="SignalP"/>
    </source>
</evidence>
<reference evidence="6" key="1">
    <citation type="journal article" date="2018" name="BMC Genomics">
        <title>The complete and fully assembled genome sequence of Aeromonas salmonicida subsp. pectinolytica and its comparative analysis with other Aeromonas species: investigation of the mobilome in environmental and pathogenic strains.</title>
        <authorList>
            <person name="Pfeiffer F."/>
            <person name="Zamora-Lagos M.A."/>
            <person name="Blettinger M."/>
            <person name="Yeroslaviz A."/>
            <person name="Dahl A."/>
            <person name="Gruber S."/>
            <person name="Habermann B.H."/>
        </authorList>
    </citation>
    <scope>NUCLEOTIDE SEQUENCE [LARGE SCALE GENOMIC DNA]</scope>
    <source>
        <strain evidence="6">34mel</strain>
    </source>
</reference>
<keyword evidence="2 3" id="KW-0732">Signal</keyword>
<evidence type="ECO:0000313" key="6">
    <source>
        <dbReference type="Proteomes" id="UP000222916"/>
    </source>
</evidence>
<dbReference type="InterPro" id="IPR001638">
    <property type="entry name" value="Solute-binding_3/MltF_N"/>
</dbReference>
<feature type="domain" description="Solute-binding protein family 3/N-terminal" evidence="4">
    <location>
        <begin position="19"/>
        <end position="239"/>
    </location>
</feature>
<evidence type="ECO:0000259" key="4">
    <source>
        <dbReference type="SMART" id="SM00062"/>
    </source>
</evidence>
<name>A0A2D1QGS9_AERSA</name>
<feature type="signal peptide" evidence="3">
    <location>
        <begin position="1"/>
        <end position="19"/>
    </location>
</feature>
<sequence length="239" mass="25971">MKSWMIGLLLALSTFGAHAASVTAAQDPWPPFVIDANKGISVELVKRALATQGYELDMRIMPWARALSEVEEGNIDILVGAWFTEARTKSLRFSDEYLKNQVKFIQLAGGSFELNGLASLKGKSIGIVRGYGYGDDFMQAELNRQEAGDLPTNLKKLLDGRIDLTLEDEVVARAIMAQQGMDASKFAFTANALSTNPLHIASGVKNPRGQELIEAFNKGLAIISADGTMDQILTSYGVK</sequence>
<feature type="chain" id="PRO_5014361872" evidence="3">
    <location>
        <begin position="20"/>
        <end position="239"/>
    </location>
</feature>
<dbReference type="EMBL" id="CP022426">
    <property type="protein sequence ID" value="ATP09620.1"/>
    <property type="molecule type" value="Genomic_DNA"/>
</dbReference>
<dbReference type="AlphaFoldDB" id="A0A2D1QGS9"/>
<dbReference type="PANTHER" id="PTHR35936:SF25">
    <property type="entry name" value="ABC TRANSPORTER SUBSTRATE-BINDING PROTEIN"/>
    <property type="match status" value="1"/>
</dbReference>
<dbReference type="SMART" id="SM00062">
    <property type="entry name" value="PBPb"/>
    <property type="match status" value="1"/>
</dbReference>
<protein>
    <submittedName>
        <fullName evidence="5">ABC-type transport system periplasmic substrate-binding protein</fullName>
    </submittedName>
</protein>
<accession>A0A2D1QGS9</accession>
<dbReference type="PANTHER" id="PTHR35936">
    <property type="entry name" value="MEMBRANE-BOUND LYTIC MUREIN TRANSGLYCOSYLASE F"/>
    <property type="match status" value="1"/>
</dbReference>
<proteinExistence type="inferred from homology"/>
<gene>
    <name evidence="5" type="ORF">Asalp_24740</name>
</gene>
<comment type="similarity">
    <text evidence="1">Belongs to the bacterial solute-binding protein 3 family.</text>
</comment>
<evidence type="ECO:0000256" key="1">
    <source>
        <dbReference type="ARBA" id="ARBA00010333"/>
    </source>
</evidence>
<evidence type="ECO:0000256" key="2">
    <source>
        <dbReference type="ARBA" id="ARBA00022729"/>
    </source>
</evidence>
<organism evidence="5 6">
    <name type="scientific">Aeromonas salmonicida subsp. pectinolytica 34mel</name>
    <dbReference type="NCBI Taxonomy" id="1324960"/>
    <lineage>
        <taxon>Bacteria</taxon>
        <taxon>Pseudomonadati</taxon>
        <taxon>Pseudomonadota</taxon>
        <taxon>Gammaproteobacteria</taxon>
        <taxon>Aeromonadales</taxon>
        <taxon>Aeromonadaceae</taxon>
        <taxon>Aeromonas</taxon>
    </lineage>
</organism>
<dbReference type="Pfam" id="PF00497">
    <property type="entry name" value="SBP_bac_3"/>
    <property type="match status" value="1"/>
</dbReference>
<dbReference type="SUPFAM" id="SSF53850">
    <property type="entry name" value="Periplasmic binding protein-like II"/>
    <property type="match status" value="1"/>
</dbReference>